<dbReference type="CDD" id="cd00186">
    <property type="entry name" value="TOP1Ac"/>
    <property type="match status" value="1"/>
</dbReference>
<dbReference type="GO" id="GO:0043597">
    <property type="term" value="C:cytoplasmic replication fork"/>
    <property type="evidence" value="ECO:0007669"/>
    <property type="project" value="TreeGrafter"/>
</dbReference>
<keyword evidence="6" id="KW-0799">Topoisomerase</keyword>
<dbReference type="InterPro" id="IPR023405">
    <property type="entry name" value="Topo_IA_core_domain"/>
</dbReference>
<dbReference type="PROSITE" id="PS00396">
    <property type="entry name" value="TOPO_IA_1"/>
    <property type="match status" value="1"/>
</dbReference>
<accession>A0A2S0JZW6</accession>
<dbReference type="Gene3D" id="3.40.50.140">
    <property type="match status" value="1"/>
</dbReference>
<comment type="catalytic activity">
    <reaction evidence="1">
        <text>ATP-independent breakage of single-stranded DNA, followed by passage and rejoining.</text>
        <dbReference type="EC" id="5.6.2.1"/>
    </reaction>
</comment>
<dbReference type="GO" id="GO:0046872">
    <property type="term" value="F:metal ion binding"/>
    <property type="evidence" value="ECO:0007669"/>
    <property type="project" value="UniProtKB-KW"/>
</dbReference>
<sequence length="711" mass="81211">MGKIAILAEKPSQARAYAEAFKIKHKEKTFIELEPCSTFPDGAIISWGIGHLVELKEPKEYKKEWEKWSLDALPIILDKYEDKVVSNVYTQFNAIKKIFHDPQVTMIYNGCDAEREGSNIFYSIYKMTKVKKPVKRLWINSLEVDEIRKGFQNMHSNERDLLMYQEAKTRQISDWLVGMNCSRLYTLLLQQKGFKGSISIGRVQSPTVYLIYKRRQEIENFKPEKFYEIEGVFTAQNGMYKGKAKIKSNVREEVEQLLRQHAIQPMDIGQITSVTNKTKRIQPPKLHALSTLQATANRRWKYSPAHVLKLTQSLYEKKLVSYPRTDSQLITPNEYNYLHEALQKYQQLIGQSFPPVLRGQHKRYVDSSNVGEHYAIIPTKKVPTEKALQSMAADERNIYFEILHTTLAMFHHDYEYDEKTILTDVKNVEFKSVGKTELVKGWRELFAGDKEPSHREEVLPVVSKGEIVQSQIAIMEGTTTPPKPYTEGQLITMMKTCGKSVEDETEIEVLNSVEGIGTEATRSGIIETIKKHGFIEVKKNIVSITPKGELLCRAIEGTLLSSPSMTAKWEIYLKKIGRGEGSAKHFIDSIGKFIYQLIAEVPNKINTITINADQFPTNPKAKDIVTCPTCKVGKISLRKKFYGCSEYKNGCKQTFPERLLGKKLTEKNIRDLCTSGKTAEMKGFKAKSGKQFSAALQFVEGKIEFAFNTKK</sequence>
<dbReference type="InterPro" id="IPR013826">
    <property type="entry name" value="Topo_IA_cen_sub3"/>
</dbReference>
<dbReference type="SMART" id="SM00436">
    <property type="entry name" value="TOP1Bc"/>
    <property type="match status" value="1"/>
</dbReference>
<dbReference type="CDD" id="cd03362">
    <property type="entry name" value="TOPRIM_TopoIA_TopoIII"/>
    <property type="match status" value="1"/>
</dbReference>
<dbReference type="GO" id="GO:0003677">
    <property type="term" value="F:DNA binding"/>
    <property type="evidence" value="ECO:0007669"/>
    <property type="project" value="UniProtKB-KW"/>
</dbReference>
<dbReference type="EMBL" id="UFSZ01000001">
    <property type="protein sequence ID" value="SUV17602.1"/>
    <property type="molecule type" value="Genomic_DNA"/>
</dbReference>
<evidence type="ECO:0000256" key="8">
    <source>
        <dbReference type="ARBA" id="ARBA00023235"/>
    </source>
</evidence>
<dbReference type="PROSITE" id="PS52039">
    <property type="entry name" value="TOPO_IA_2"/>
    <property type="match status" value="1"/>
</dbReference>
<dbReference type="AlphaFoldDB" id="A0A2S0JZW6"/>
<evidence type="ECO:0000256" key="7">
    <source>
        <dbReference type="ARBA" id="ARBA00023125"/>
    </source>
</evidence>
<evidence type="ECO:0000256" key="1">
    <source>
        <dbReference type="ARBA" id="ARBA00000213"/>
    </source>
</evidence>
<keyword evidence="5" id="KW-0460">Magnesium</keyword>
<evidence type="ECO:0000256" key="3">
    <source>
        <dbReference type="ARBA" id="ARBA00012891"/>
    </source>
</evidence>
<reference evidence="15 17" key="2">
    <citation type="submission" date="2018-06" db="EMBL/GenBank/DDBJ databases">
        <authorList>
            <consortium name="Pathogen Informatics"/>
            <person name="Doyle S."/>
        </authorList>
    </citation>
    <scope>NUCLEOTIDE SEQUENCE [LARGE SCALE GENOMIC DNA]</scope>
    <source>
        <strain evidence="15 17">NCTC10338</strain>
    </source>
</reference>
<dbReference type="GO" id="GO:0006281">
    <property type="term" value="P:DNA repair"/>
    <property type="evidence" value="ECO:0007669"/>
    <property type="project" value="TreeGrafter"/>
</dbReference>
<dbReference type="SMART" id="SM00493">
    <property type="entry name" value="TOPRIM"/>
    <property type="match status" value="1"/>
</dbReference>
<reference evidence="14 16" key="1">
    <citation type="submission" date="2017-03" db="EMBL/GenBank/DDBJ databases">
        <title>The whole genome sequencing and assembly of Lysinibacillus sphaericus DSM 28T strain.</title>
        <authorList>
            <person name="Lee Y.-J."/>
            <person name="Yi H."/>
            <person name="Bahn Y.-S."/>
            <person name="Kim J.F."/>
            <person name="Lee D.-W."/>
        </authorList>
    </citation>
    <scope>NUCLEOTIDE SEQUENCE [LARGE SCALE GENOMIC DNA]</scope>
    <source>
        <strain evidence="14 16">DSM 28</strain>
    </source>
</reference>
<evidence type="ECO:0000256" key="11">
    <source>
        <dbReference type="ARBA" id="ARBA00032235"/>
    </source>
</evidence>
<dbReference type="EMBL" id="CP019980">
    <property type="protein sequence ID" value="AVK96599.1"/>
    <property type="molecule type" value="Genomic_DNA"/>
</dbReference>
<dbReference type="NCBIfam" id="TIGR01056">
    <property type="entry name" value="topB"/>
    <property type="match status" value="1"/>
</dbReference>
<dbReference type="InterPro" id="IPR000380">
    <property type="entry name" value="Topo_IA"/>
</dbReference>
<dbReference type="SMART" id="SM00437">
    <property type="entry name" value="TOP1Ac"/>
    <property type="match status" value="1"/>
</dbReference>
<evidence type="ECO:0000256" key="10">
    <source>
        <dbReference type="ARBA" id="ARBA00031985"/>
    </source>
</evidence>
<gene>
    <name evidence="15" type="primary">topB</name>
    <name evidence="14" type="ORF">LS41612_10135</name>
    <name evidence="15" type="ORF">NCTC10338_02707</name>
</gene>
<proteinExistence type="inferred from homology"/>
<dbReference type="Pfam" id="PF01751">
    <property type="entry name" value="Toprim"/>
    <property type="match status" value="1"/>
</dbReference>
<dbReference type="InterPro" id="IPR013825">
    <property type="entry name" value="Topo_IA_cen_sub2"/>
</dbReference>
<evidence type="ECO:0000256" key="9">
    <source>
        <dbReference type="ARBA" id="ARBA00030003"/>
    </source>
</evidence>
<dbReference type="Gene3D" id="1.10.290.10">
    <property type="entry name" value="Topoisomerase I, domain 4"/>
    <property type="match status" value="1"/>
</dbReference>
<dbReference type="GO" id="GO:0006265">
    <property type="term" value="P:DNA topological change"/>
    <property type="evidence" value="ECO:0007669"/>
    <property type="project" value="InterPro"/>
</dbReference>
<dbReference type="InterPro" id="IPR013497">
    <property type="entry name" value="Topo_IA_cen"/>
</dbReference>
<organism evidence="14 16">
    <name type="scientific">Lysinibacillus sphaericus</name>
    <name type="common">Bacillus sphaericus</name>
    <dbReference type="NCBI Taxonomy" id="1421"/>
    <lineage>
        <taxon>Bacteria</taxon>
        <taxon>Bacillati</taxon>
        <taxon>Bacillota</taxon>
        <taxon>Bacilli</taxon>
        <taxon>Bacillales</taxon>
        <taxon>Bacillaceae</taxon>
        <taxon>Lysinibacillus</taxon>
    </lineage>
</organism>
<protein>
    <recommendedName>
        <fullName evidence="3">DNA topoisomerase</fullName>
        <ecNumber evidence="3">5.6.2.1</ecNumber>
    </recommendedName>
    <alternativeName>
        <fullName evidence="12">Omega-protein</fullName>
    </alternativeName>
    <alternativeName>
        <fullName evidence="11">Relaxing enzyme</fullName>
    </alternativeName>
    <alternativeName>
        <fullName evidence="9">Swivelase</fullName>
    </alternativeName>
    <alternativeName>
        <fullName evidence="10">Untwisting enzyme</fullName>
    </alternativeName>
</protein>
<name>A0A2S0JZW6_LYSSH</name>
<dbReference type="GO" id="GO:0006310">
    <property type="term" value="P:DNA recombination"/>
    <property type="evidence" value="ECO:0007669"/>
    <property type="project" value="TreeGrafter"/>
</dbReference>
<dbReference type="EC" id="5.6.2.1" evidence="3"/>
<dbReference type="Gene3D" id="2.70.20.10">
    <property type="entry name" value="Topoisomerase I, domain 3"/>
    <property type="match status" value="1"/>
</dbReference>
<comment type="similarity">
    <text evidence="2">Belongs to the type IA topoisomerase family.</text>
</comment>
<keyword evidence="7" id="KW-0238">DNA-binding</keyword>
<dbReference type="RefSeq" id="WP_024360979.1">
    <property type="nucleotide sequence ID" value="NZ_BJNS01000033.1"/>
</dbReference>
<evidence type="ECO:0000313" key="16">
    <source>
        <dbReference type="Proteomes" id="UP000238825"/>
    </source>
</evidence>
<feature type="domain" description="Topo IA-type catalytic" evidence="13">
    <location>
        <begin position="160"/>
        <end position="598"/>
    </location>
</feature>
<dbReference type="PANTHER" id="PTHR11390">
    <property type="entry name" value="PROKARYOTIC DNA TOPOISOMERASE"/>
    <property type="match status" value="1"/>
</dbReference>
<evidence type="ECO:0000313" key="14">
    <source>
        <dbReference type="EMBL" id="AVK96599.1"/>
    </source>
</evidence>
<evidence type="ECO:0000256" key="6">
    <source>
        <dbReference type="ARBA" id="ARBA00023029"/>
    </source>
</evidence>
<dbReference type="InterPro" id="IPR006171">
    <property type="entry name" value="TOPRIM_dom"/>
</dbReference>
<dbReference type="GO" id="GO:0003917">
    <property type="term" value="F:DNA topoisomerase type I (single strand cut, ATP-independent) activity"/>
    <property type="evidence" value="ECO:0007669"/>
    <property type="project" value="UniProtKB-EC"/>
</dbReference>
<dbReference type="Pfam" id="PF01131">
    <property type="entry name" value="Topoisom_bac"/>
    <property type="match status" value="1"/>
</dbReference>
<evidence type="ECO:0000256" key="4">
    <source>
        <dbReference type="ARBA" id="ARBA00022723"/>
    </source>
</evidence>
<dbReference type="InterPro" id="IPR025589">
    <property type="entry name" value="Toprim_C_rpt"/>
</dbReference>
<dbReference type="InterPro" id="IPR034144">
    <property type="entry name" value="TOPRIM_TopoIII"/>
</dbReference>
<evidence type="ECO:0000259" key="13">
    <source>
        <dbReference type="PROSITE" id="PS52039"/>
    </source>
</evidence>
<dbReference type="Proteomes" id="UP000255295">
    <property type="component" value="Unassembled WGS sequence"/>
</dbReference>
<evidence type="ECO:0000256" key="5">
    <source>
        <dbReference type="ARBA" id="ARBA00022842"/>
    </source>
</evidence>
<dbReference type="PRINTS" id="PR00417">
    <property type="entry name" value="PRTPISMRASEI"/>
</dbReference>
<dbReference type="PANTHER" id="PTHR11390:SF21">
    <property type="entry name" value="DNA TOPOISOMERASE 3-ALPHA"/>
    <property type="match status" value="1"/>
</dbReference>
<evidence type="ECO:0000256" key="2">
    <source>
        <dbReference type="ARBA" id="ARBA00009446"/>
    </source>
</evidence>
<dbReference type="Gene3D" id="1.10.460.10">
    <property type="entry name" value="Topoisomerase I, domain 2"/>
    <property type="match status" value="1"/>
</dbReference>
<dbReference type="GeneID" id="48276561"/>
<evidence type="ECO:0000313" key="15">
    <source>
        <dbReference type="EMBL" id="SUV17602.1"/>
    </source>
</evidence>
<evidence type="ECO:0000313" key="17">
    <source>
        <dbReference type="Proteomes" id="UP000255295"/>
    </source>
</evidence>
<keyword evidence="4" id="KW-0479">Metal-binding</keyword>
<dbReference type="InterPro" id="IPR003601">
    <property type="entry name" value="Topo_IA_2"/>
</dbReference>
<dbReference type="Proteomes" id="UP000238825">
    <property type="component" value="Chromosome"/>
</dbReference>
<dbReference type="InterPro" id="IPR003602">
    <property type="entry name" value="Topo_IA_DNA-bd_dom"/>
</dbReference>
<dbReference type="InterPro" id="IPR005738">
    <property type="entry name" value="TopoIII"/>
</dbReference>
<evidence type="ECO:0000256" key="12">
    <source>
        <dbReference type="ARBA" id="ARBA00032877"/>
    </source>
</evidence>
<dbReference type="Pfam" id="PF13342">
    <property type="entry name" value="Toprim_Crpt"/>
    <property type="match status" value="1"/>
</dbReference>
<dbReference type="InterPro" id="IPR023406">
    <property type="entry name" value="Topo_IA_AS"/>
</dbReference>
<dbReference type="InterPro" id="IPR013824">
    <property type="entry name" value="Topo_IA_cen_sub1"/>
</dbReference>
<dbReference type="SUPFAM" id="SSF56712">
    <property type="entry name" value="Prokaryotic type I DNA topoisomerase"/>
    <property type="match status" value="1"/>
</dbReference>
<keyword evidence="8 14" id="KW-0413">Isomerase</keyword>